<gene>
    <name evidence="13" type="primary">rpoN</name>
    <name evidence="13" type="ORF">CLIT_10c00460</name>
    <name evidence="12" type="ORF">CLIT_23c01640</name>
</gene>
<evidence type="ECO:0000259" key="10">
    <source>
        <dbReference type="Pfam" id="PF04552"/>
    </source>
</evidence>
<feature type="domain" description="RNA polymerase sigma factor 54 DNA-binding" evidence="10">
    <location>
        <begin position="289"/>
        <end position="443"/>
    </location>
</feature>
<dbReference type="STRING" id="1121324.CLIT_10c00460"/>
<evidence type="ECO:0000313" key="12">
    <source>
        <dbReference type="EMBL" id="KDR93892.1"/>
    </source>
</evidence>
<dbReference type="Pfam" id="PF00309">
    <property type="entry name" value="Sigma54_AID"/>
    <property type="match status" value="1"/>
</dbReference>
<evidence type="ECO:0000256" key="6">
    <source>
        <dbReference type="ARBA" id="ARBA00023082"/>
    </source>
</evidence>
<dbReference type="NCBIfam" id="TIGR02395">
    <property type="entry name" value="rpoN_sigma"/>
    <property type="match status" value="1"/>
</dbReference>
<comment type="caution">
    <text evidence="13">The sequence shown here is derived from an EMBL/GenBank/DDBJ whole genome shotgun (WGS) entry which is preliminary data.</text>
</comment>
<keyword evidence="5" id="KW-0805">Transcription regulation</keyword>
<evidence type="ECO:0000259" key="11">
    <source>
        <dbReference type="Pfam" id="PF04963"/>
    </source>
</evidence>
<feature type="domain" description="RNA polymerase sigma factor 54 core-binding" evidence="11">
    <location>
        <begin position="88"/>
        <end position="275"/>
    </location>
</feature>
<keyword evidence="9" id="KW-0175">Coiled coil</keyword>
<evidence type="ECO:0000313" key="13">
    <source>
        <dbReference type="EMBL" id="KDR95319.1"/>
    </source>
</evidence>
<dbReference type="GO" id="GO:0001216">
    <property type="term" value="F:DNA-binding transcription activator activity"/>
    <property type="evidence" value="ECO:0007669"/>
    <property type="project" value="InterPro"/>
</dbReference>
<dbReference type="PANTHER" id="PTHR32248:SF4">
    <property type="entry name" value="RNA POLYMERASE SIGMA-54 FACTOR"/>
    <property type="match status" value="1"/>
</dbReference>
<keyword evidence="7" id="KW-0238">DNA-binding</keyword>
<evidence type="ECO:0000256" key="7">
    <source>
        <dbReference type="ARBA" id="ARBA00023125"/>
    </source>
</evidence>
<dbReference type="GO" id="GO:0016779">
    <property type="term" value="F:nucleotidyltransferase activity"/>
    <property type="evidence" value="ECO:0007669"/>
    <property type="project" value="UniProtKB-KW"/>
</dbReference>
<keyword evidence="2" id="KW-0240">DNA-directed RNA polymerase</keyword>
<dbReference type="AlphaFoldDB" id="A0A069RE16"/>
<evidence type="ECO:0000256" key="5">
    <source>
        <dbReference type="ARBA" id="ARBA00023015"/>
    </source>
</evidence>
<dbReference type="Pfam" id="PF04963">
    <property type="entry name" value="Sigma54_CBD"/>
    <property type="match status" value="1"/>
</dbReference>
<dbReference type="PROSITE" id="PS50044">
    <property type="entry name" value="SIGMA54_3"/>
    <property type="match status" value="1"/>
</dbReference>
<keyword evidence="14" id="KW-1185">Reference proteome</keyword>
<dbReference type="InterPro" id="IPR000394">
    <property type="entry name" value="RNA_pol_sigma_54"/>
</dbReference>
<dbReference type="EMBL" id="JJMM01000010">
    <property type="protein sequence ID" value="KDR95319.1"/>
    <property type="molecule type" value="Genomic_DNA"/>
</dbReference>
<dbReference type="eggNOG" id="COG1508">
    <property type="taxonomic scope" value="Bacteria"/>
</dbReference>
<dbReference type="PROSITE" id="PS00718">
    <property type="entry name" value="SIGMA54_2"/>
    <property type="match status" value="1"/>
</dbReference>
<evidence type="ECO:0000256" key="1">
    <source>
        <dbReference type="ARBA" id="ARBA00008798"/>
    </source>
</evidence>
<dbReference type="PIRSF" id="PIRSF000774">
    <property type="entry name" value="RpoN"/>
    <property type="match status" value="1"/>
</dbReference>
<dbReference type="OrthoDB" id="9814402at2"/>
<evidence type="ECO:0000256" key="4">
    <source>
        <dbReference type="ARBA" id="ARBA00022695"/>
    </source>
</evidence>
<proteinExistence type="inferred from homology"/>
<keyword evidence="6" id="KW-0731">Sigma factor</keyword>
<name>A0A069RE16_PEPLI</name>
<dbReference type="EMBL" id="JJMM01000026">
    <property type="protein sequence ID" value="KDR93892.1"/>
    <property type="molecule type" value="Genomic_DNA"/>
</dbReference>
<evidence type="ECO:0000313" key="14">
    <source>
        <dbReference type="Proteomes" id="UP000027946"/>
    </source>
</evidence>
<protein>
    <submittedName>
        <fullName evidence="13">Putative RNA polymerase sigma-54 factor RpoN</fullName>
    </submittedName>
</protein>
<accession>A0A069RE16</accession>
<keyword evidence="8" id="KW-0804">Transcription</keyword>
<dbReference type="InterPro" id="IPR007046">
    <property type="entry name" value="RNA_pol_sigma_54_core-bd"/>
</dbReference>
<dbReference type="GO" id="GO:0016987">
    <property type="term" value="F:sigma factor activity"/>
    <property type="evidence" value="ECO:0007669"/>
    <property type="project" value="UniProtKB-KW"/>
</dbReference>
<dbReference type="Proteomes" id="UP000027946">
    <property type="component" value="Unassembled WGS sequence"/>
</dbReference>
<evidence type="ECO:0000256" key="3">
    <source>
        <dbReference type="ARBA" id="ARBA00022679"/>
    </source>
</evidence>
<evidence type="ECO:0000256" key="2">
    <source>
        <dbReference type="ARBA" id="ARBA00022478"/>
    </source>
</evidence>
<dbReference type="GO" id="GO:0006352">
    <property type="term" value="P:DNA-templated transcription initiation"/>
    <property type="evidence" value="ECO:0007669"/>
    <property type="project" value="InterPro"/>
</dbReference>
<keyword evidence="4" id="KW-0548">Nucleotidyltransferase</keyword>
<dbReference type="Gene3D" id="1.10.10.1330">
    <property type="entry name" value="RNA polymerase sigma-54 factor, core-binding domain"/>
    <property type="match status" value="1"/>
</dbReference>
<dbReference type="GO" id="GO:0003677">
    <property type="term" value="F:DNA binding"/>
    <property type="evidence" value="ECO:0007669"/>
    <property type="project" value="UniProtKB-KW"/>
</dbReference>
<feature type="coiled-coil region" evidence="9">
    <location>
        <begin position="18"/>
        <end position="45"/>
    </location>
</feature>
<dbReference type="RefSeq" id="WP_038263430.1">
    <property type="nucleotide sequence ID" value="NZ_FSRH01000004.1"/>
</dbReference>
<sequence>MNLNFKLNLEQTQKLIITQQLKQSLAILNMNMNELEIEITKEGQENPVMEIEKKDPIDWEKYIESMKRNSRKEQYSSAVDNSDEKTNFENMIRYEESMYDYLKSQISCILRKQEDQAVAEYIIDSMDSDGYFRESIENISKTLKISTEKAKDMLRVIQTLDPAGIGATSLEECLCIQLREKGINDPVLESIVRENLSMIASKKYKDICKKYKIDMETVGRYCAAIRSLEPKPGMIFESSNEKYVSPDVIAENIDGKFVMRLNETSIPKITISDFYQNLLLNTQDEEAKEYIKQKLNSAANLMKNIESRKSTILKVAQEILNRQIEFFEKGVNYLKPMILKDIAQELEFHESTISRAVNGKYMLTPYGLFELKFFFSGSPSCEDVAANSIKSIIKDIIDDENKKKPYSDQKICAILDQKGISVSRRTVAKYRDEMGILSSSQRKEL</sequence>
<dbReference type="PRINTS" id="PR00045">
    <property type="entry name" value="SIGMA54FCT"/>
</dbReference>
<organism evidence="13 14">
    <name type="scientific">Peptoclostridium litorale DSM 5388</name>
    <dbReference type="NCBI Taxonomy" id="1121324"/>
    <lineage>
        <taxon>Bacteria</taxon>
        <taxon>Bacillati</taxon>
        <taxon>Bacillota</taxon>
        <taxon>Clostridia</taxon>
        <taxon>Peptostreptococcales</taxon>
        <taxon>Peptoclostridiaceae</taxon>
        <taxon>Peptoclostridium</taxon>
    </lineage>
</organism>
<dbReference type="PROSITE" id="PS00717">
    <property type="entry name" value="SIGMA54_1"/>
    <property type="match status" value="1"/>
</dbReference>
<evidence type="ECO:0000256" key="9">
    <source>
        <dbReference type="SAM" id="Coils"/>
    </source>
</evidence>
<dbReference type="GO" id="GO:0000428">
    <property type="term" value="C:DNA-directed RNA polymerase complex"/>
    <property type="evidence" value="ECO:0007669"/>
    <property type="project" value="UniProtKB-KW"/>
</dbReference>
<comment type="similarity">
    <text evidence="1">Belongs to the sigma-54 factor family.</text>
</comment>
<dbReference type="InterPro" id="IPR038709">
    <property type="entry name" value="RpoN_core-bd_sf"/>
</dbReference>
<evidence type="ECO:0000256" key="8">
    <source>
        <dbReference type="ARBA" id="ARBA00023163"/>
    </source>
</evidence>
<dbReference type="InterPro" id="IPR007634">
    <property type="entry name" value="RNA_pol_sigma_54_DNA-bd"/>
</dbReference>
<dbReference type="PANTHER" id="PTHR32248">
    <property type="entry name" value="RNA POLYMERASE SIGMA-54 FACTOR"/>
    <property type="match status" value="1"/>
</dbReference>
<dbReference type="Gene3D" id="1.10.10.60">
    <property type="entry name" value="Homeodomain-like"/>
    <property type="match status" value="1"/>
</dbReference>
<keyword evidence="3" id="KW-0808">Transferase</keyword>
<reference evidence="13 14" key="1">
    <citation type="submission" date="2014-03" db="EMBL/GenBank/DDBJ databases">
        <title>Genome sequence of Clostridium litorale W6, DSM 5388.</title>
        <authorList>
            <person name="Poehlein A."/>
            <person name="Jagirdar A."/>
            <person name="Khonsari B."/>
            <person name="Chibani C.M."/>
            <person name="Gutierrez Gutierrez D.A."/>
            <person name="Davydova E."/>
            <person name="Alghaithi H.S."/>
            <person name="Nair K.P."/>
            <person name="Dhamotharan K."/>
            <person name="Chandran L."/>
            <person name="G W."/>
            <person name="Daniel R."/>
        </authorList>
    </citation>
    <scope>NUCLEOTIDE SEQUENCE [LARGE SCALE GENOMIC DNA]</scope>
    <source>
        <strain evidence="13 14">W6</strain>
    </source>
</reference>
<dbReference type="Pfam" id="PF04552">
    <property type="entry name" value="Sigma54_DBD"/>
    <property type="match status" value="1"/>
</dbReference>